<feature type="region of interest" description="Disordered" evidence="1">
    <location>
        <begin position="423"/>
        <end position="448"/>
    </location>
</feature>
<evidence type="ECO:0000313" key="2">
    <source>
        <dbReference type="EMBL" id="KAK7078303.1"/>
    </source>
</evidence>
<feature type="compositionally biased region" description="Low complexity" evidence="1">
    <location>
        <begin position="529"/>
        <end position="543"/>
    </location>
</feature>
<feature type="compositionally biased region" description="Low complexity" evidence="1">
    <location>
        <begin position="438"/>
        <end position="448"/>
    </location>
</feature>
<organism evidence="2 3">
    <name type="scientific">Halocaridina rubra</name>
    <name type="common">Hawaiian red shrimp</name>
    <dbReference type="NCBI Taxonomy" id="373956"/>
    <lineage>
        <taxon>Eukaryota</taxon>
        <taxon>Metazoa</taxon>
        <taxon>Ecdysozoa</taxon>
        <taxon>Arthropoda</taxon>
        <taxon>Crustacea</taxon>
        <taxon>Multicrustacea</taxon>
        <taxon>Malacostraca</taxon>
        <taxon>Eumalacostraca</taxon>
        <taxon>Eucarida</taxon>
        <taxon>Decapoda</taxon>
        <taxon>Pleocyemata</taxon>
        <taxon>Caridea</taxon>
        <taxon>Atyoidea</taxon>
        <taxon>Atyidae</taxon>
        <taxon>Halocaridina</taxon>
    </lineage>
</organism>
<gene>
    <name evidence="2" type="ORF">SK128_027708</name>
</gene>
<feature type="compositionally biased region" description="Polar residues" evidence="1">
    <location>
        <begin position="149"/>
        <end position="162"/>
    </location>
</feature>
<reference evidence="2 3" key="1">
    <citation type="submission" date="2023-11" db="EMBL/GenBank/DDBJ databases">
        <title>Halocaridina rubra genome assembly.</title>
        <authorList>
            <person name="Smith C."/>
        </authorList>
    </citation>
    <scope>NUCLEOTIDE SEQUENCE [LARGE SCALE GENOMIC DNA]</scope>
    <source>
        <strain evidence="2">EP-1</strain>
        <tissue evidence="2">Whole</tissue>
    </source>
</reference>
<name>A0AAN8XBN3_HALRR</name>
<feature type="region of interest" description="Disordered" evidence="1">
    <location>
        <begin position="787"/>
        <end position="818"/>
    </location>
</feature>
<dbReference type="Proteomes" id="UP001381693">
    <property type="component" value="Unassembled WGS sequence"/>
</dbReference>
<protein>
    <submittedName>
        <fullName evidence="2">Uncharacterized protein</fullName>
    </submittedName>
</protein>
<accession>A0AAN8XBN3</accession>
<feature type="region of interest" description="Disordered" evidence="1">
    <location>
        <begin position="135"/>
        <end position="162"/>
    </location>
</feature>
<sequence>MDRNALKAADSEDAAMEEDSLDEIRLGLLVDEVFSIVGKEVNQDEVMQALIVNKYDIRATANSLANKSAMTRQSPDRRHLGCEVESIPVQYQLPKPFCCDSAMIFEEKELERLPLNKLIRDWLIDILRKRSREKRKEEKSQYFHRRNESQCSEESLVTTSDSQDILEDTSQDLSEDSQEVVIDYFDMETSKNSEKRDSTIIVESHINSQSNILPSPSQRILPTSHDNHISDSPVVALNKSGVRGDACLYAYTDEESIVSESHQGPNYPVTFDNAVECSLVSAITSPETQTVNKNNESKPYLSASQNISTENQVLSFSTLSPSSPGGNKACLSTFSDVSSSLSNNSTKTSLDLSPNASFSLGTKSNMTSLVHCSIGSGASSNAPIPVPSFSQINLPSLTRGSLEGSSGSNMSFTADSCVEPGGLPIPPLSRSSEGIGGQSLASLGSGSLGPNPNVPLSNVGAGGFSFPLLSRSSGGMGGSSLSSLASGCLGSPNPNLPLSSVGAGGFSILPFSRSLSGGTAGPSVASFASGSLGPPNPNLPLSSEGTGEFSIPPLSRSSEGTGGPSLASLASGSLGPPNPNLPLSSVGAGGFSIPPLSRCSTGESAGPSLASLASGYLCPPNPNLPLSSTGNNSPYIPISLNSAITNSERNILSSRDLPAPPLASIKISGSESNVETSRPSLSTLATSFLTSQPNVYSVPPLDTKRSNENMIDSHFDISLLKDSRSASSSLPSSGSGTICDSYMSKAAVGPSQTTYPENKCAAESTADSSDSSCLSLLASLSVTRENTTSVVPPLSHSKPSLRPPPGFEQAVPKGSRQERQSLDNVLRQEEADICDDIDLQGALIKSQIAQEIPVNMETTPADIFIDVQMSPFVYDPTLFKSGPSSFGKVIMKAPRVFRIKRLTEKSVRMPFRIFKFDTLSPDEMIEKALQNHRTPEWYRLVAKERHNKR</sequence>
<dbReference type="EMBL" id="JAXCGZ010007898">
    <property type="protein sequence ID" value="KAK7078303.1"/>
    <property type="molecule type" value="Genomic_DNA"/>
</dbReference>
<dbReference type="AlphaFoldDB" id="A0AAN8XBN3"/>
<feature type="compositionally biased region" description="Low complexity" evidence="1">
    <location>
        <begin position="564"/>
        <end position="581"/>
    </location>
</feature>
<keyword evidence="3" id="KW-1185">Reference proteome</keyword>
<comment type="caution">
    <text evidence="2">The sequence shown here is derived from an EMBL/GenBank/DDBJ whole genome shotgun (WGS) entry which is preliminary data.</text>
</comment>
<evidence type="ECO:0000256" key="1">
    <source>
        <dbReference type="SAM" id="MobiDB-lite"/>
    </source>
</evidence>
<feature type="compositionally biased region" description="Basic and acidic residues" evidence="1">
    <location>
        <begin position="135"/>
        <end position="148"/>
    </location>
</feature>
<evidence type="ECO:0000313" key="3">
    <source>
        <dbReference type="Proteomes" id="UP001381693"/>
    </source>
</evidence>
<proteinExistence type="predicted"/>
<feature type="region of interest" description="Disordered" evidence="1">
    <location>
        <begin position="528"/>
        <end position="581"/>
    </location>
</feature>